<dbReference type="PANTHER" id="PTHR24230:SF75">
    <property type="entry name" value="RELAXIN FAMILY PEPTIDE RECEPTOR 3"/>
    <property type="match status" value="1"/>
</dbReference>
<evidence type="ECO:0000256" key="3">
    <source>
        <dbReference type="ARBA" id="ARBA00022692"/>
    </source>
</evidence>
<evidence type="ECO:0000256" key="6">
    <source>
        <dbReference type="ARBA" id="ARBA00023136"/>
    </source>
</evidence>
<dbReference type="Pfam" id="PF00001">
    <property type="entry name" value="7tm_1"/>
    <property type="match status" value="1"/>
</dbReference>
<feature type="transmembrane region" description="Helical" evidence="9">
    <location>
        <begin position="326"/>
        <end position="352"/>
    </location>
</feature>
<feature type="transmembrane region" description="Helical" evidence="9">
    <location>
        <begin position="126"/>
        <end position="150"/>
    </location>
</feature>
<evidence type="ECO:0000256" key="2">
    <source>
        <dbReference type="ARBA" id="ARBA00022475"/>
    </source>
</evidence>
<feature type="transmembrane region" description="Helical" evidence="9">
    <location>
        <begin position="289"/>
        <end position="314"/>
    </location>
</feature>
<keyword evidence="7" id="KW-0675">Receptor</keyword>
<evidence type="ECO:0000256" key="5">
    <source>
        <dbReference type="ARBA" id="ARBA00023040"/>
    </source>
</evidence>
<keyword evidence="12" id="KW-1185">Reference proteome</keyword>
<dbReference type="Proteomes" id="UP000271974">
    <property type="component" value="Unassembled WGS sequence"/>
</dbReference>
<dbReference type="PANTHER" id="PTHR24230">
    <property type="entry name" value="G-PROTEIN COUPLED RECEPTOR"/>
    <property type="match status" value="1"/>
</dbReference>
<dbReference type="InterPro" id="IPR017452">
    <property type="entry name" value="GPCR_Rhodpsn_7TM"/>
</dbReference>
<dbReference type="InterPro" id="IPR000276">
    <property type="entry name" value="GPCR_Rhodpsn"/>
</dbReference>
<dbReference type="OrthoDB" id="6158692at2759"/>
<sequence length="368" mass="41453">MSTINFLFYPPELTRYPCLTMCVNHSVVENDSNINLNDPETWVYRFESFNDSAQFVFSCMFFGTGFLGGVGNILTIFIFAKMGWTNTFHISCTALAVSDLCCVLAIAMTGVTSMGIFNQNFNRSPIYYLCNIAGVVFSRTTAVLTAWISLERCLSVIFPIKVKLIITRTVTVVSNVIIFITSVSIIGFIFASFQFFKEVDNKTNSSSMVLIDGEQPELNGFREFSKLLLGAVVPIFSWVTVIICTAFLIVKMRNSRKWRKVNAWAVQKGVVTTSKNQLLPVREKRAIKVVLAVAVLFLICSLPMSVHLMVSFFIEDYFRNGSLHYVFNFNAMVVLFLSQVNSCINIIVYTLLGHIFRSVLFRLFCGGD</sequence>
<keyword evidence="5" id="KW-0297">G-protein coupled receptor</keyword>
<reference evidence="11 12" key="1">
    <citation type="submission" date="2019-01" db="EMBL/GenBank/DDBJ databases">
        <title>A draft genome assembly of the solar-powered sea slug Elysia chlorotica.</title>
        <authorList>
            <person name="Cai H."/>
            <person name="Li Q."/>
            <person name="Fang X."/>
            <person name="Li J."/>
            <person name="Curtis N.E."/>
            <person name="Altenburger A."/>
            <person name="Shibata T."/>
            <person name="Feng M."/>
            <person name="Maeda T."/>
            <person name="Schwartz J.A."/>
            <person name="Shigenobu S."/>
            <person name="Lundholm N."/>
            <person name="Nishiyama T."/>
            <person name="Yang H."/>
            <person name="Hasebe M."/>
            <person name="Li S."/>
            <person name="Pierce S.K."/>
            <person name="Wang J."/>
        </authorList>
    </citation>
    <scope>NUCLEOTIDE SEQUENCE [LARGE SCALE GENOMIC DNA]</scope>
    <source>
        <strain evidence="11">EC2010</strain>
        <tissue evidence="11">Whole organism of an adult</tissue>
    </source>
</reference>
<organism evidence="11 12">
    <name type="scientific">Elysia chlorotica</name>
    <name type="common">Eastern emerald elysia</name>
    <name type="synonym">Sea slug</name>
    <dbReference type="NCBI Taxonomy" id="188477"/>
    <lineage>
        <taxon>Eukaryota</taxon>
        <taxon>Metazoa</taxon>
        <taxon>Spiralia</taxon>
        <taxon>Lophotrochozoa</taxon>
        <taxon>Mollusca</taxon>
        <taxon>Gastropoda</taxon>
        <taxon>Heterobranchia</taxon>
        <taxon>Euthyneura</taxon>
        <taxon>Panpulmonata</taxon>
        <taxon>Sacoglossa</taxon>
        <taxon>Placobranchoidea</taxon>
        <taxon>Plakobranchidae</taxon>
        <taxon>Elysia</taxon>
    </lineage>
</organism>
<name>A0A3S1HDJ4_ELYCH</name>
<dbReference type="GO" id="GO:0007218">
    <property type="term" value="P:neuropeptide signaling pathway"/>
    <property type="evidence" value="ECO:0007669"/>
    <property type="project" value="TreeGrafter"/>
</dbReference>
<gene>
    <name evidence="11" type="ORF">EGW08_015044</name>
</gene>
<dbReference type="Gene3D" id="1.20.1070.10">
    <property type="entry name" value="Rhodopsin 7-helix transmembrane proteins"/>
    <property type="match status" value="1"/>
</dbReference>
<feature type="domain" description="G-protein coupled receptors family 1 profile" evidence="10">
    <location>
        <begin position="71"/>
        <end position="349"/>
    </location>
</feature>
<dbReference type="AlphaFoldDB" id="A0A3S1HDJ4"/>
<feature type="transmembrane region" description="Helical" evidence="9">
    <location>
        <begin position="227"/>
        <end position="250"/>
    </location>
</feature>
<keyword evidence="4 9" id="KW-1133">Transmembrane helix</keyword>
<dbReference type="GO" id="GO:0008528">
    <property type="term" value="F:G protein-coupled peptide receptor activity"/>
    <property type="evidence" value="ECO:0007669"/>
    <property type="project" value="TreeGrafter"/>
</dbReference>
<evidence type="ECO:0000313" key="11">
    <source>
        <dbReference type="EMBL" id="RUS77192.1"/>
    </source>
</evidence>
<evidence type="ECO:0000313" key="12">
    <source>
        <dbReference type="Proteomes" id="UP000271974"/>
    </source>
</evidence>
<dbReference type="GO" id="GO:0005886">
    <property type="term" value="C:plasma membrane"/>
    <property type="evidence" value="ECO:0007669"/>
    <property type="project" value="UniProtKB-SubCell"/>
</dbReference>
<evidence type="ECO:0000256" key="7">
    <source>
        <dbReference type="ARBA" id="ARBA00023170"/>
    </source>
</evidence>
<evidence type="ECO:0000256" key="1">
    <source>
        <dbReference type="ARBA" id="ARBA00004651"/>
    </source>
</evidence>
<evidence type="ECO:0000259" key="10">
    <source>
        <dbReference type="PROSITE" id="PS50262"/>
    </source>
</evidence>
<comment type="subcellular location">
    <subcellularLocation>
        <location evidence="1">Cell membrane</location>
        <topology evidence="1">Multi-pass membrane protein</topology>
    </subcellularLocation>
</comment>
<protein>
    <recommendedName>
        <fullName evidence="10">G-protein coupled receptors family 1 profile domain-containing protein</fullName>
    </recommendedName>
</protein>
<feature type="transmembrane region" description="Helical" evidence="9">
    <location>
        <begin position="170"/>
        <end position="196"/>
    </location>
</feature>
<keyword evidence="8" id="KW-0807">Transducer</keyword>
<keyword evidence="2" id="KW-1003">Cell membrane</keyword>
<dbReference type="SUPFAM" id="SSF81321">
    <property type="entry name" value="Family A G protein-coupled receptor-like"/>
    <property type="match status" value="1"/>
</dbReference>
<dbReference type="PROSITE" id="PS50262">
    <property type="entry name" value="G_PROTEIN_RECEP_F1_2"/>
    <property type="match status" value="1"/>
</dbReference>
<keyword evidence="6 9" id="KW-0472">Membrane</keyword>
<keyword evidence="3 9" id="KW-0812">Transmembrane</keyword>
<evidence type="ECO:0000256" key="8">
    <source>
        <dbReference type="ARBA" id="ARBA00023224"/>
    </source>
</evidence>
<proteinExistence type="predicted"/>
<feature type="transmembrane region" description="Helical" evidence="9">
    <location>
        <begin position="55"/>
        <end position="80"/>
    </location>
</feature>
<evidence type="ECO:0000256" key="4">
    <source>
        <dbReference type="ARBA" id="ARBA00022989"/>
    </source>
</evidence>
<evidence type="ECO:0000256" key="9">
    <source>
        <dbReference type="SAM" id="Phobius"/>
    </source>
</evidence>
<feature type="transmembrane region" description="Helical" evidence="9">
    <location>
        <begin position="92"/>
        <end position="114"/>
    </location>
</feature>
<dbReference type="EMBL" id="RQTK01000601">
    <property type="protein sequence ID" value="RUS77192.1"/>
    <property type="molecule type" value="Genomic_DNA"/>
</dbReference>
<dbReference type="PRINTS" id="PR00237">
    <property type="entry name" value="GPCRRHODOPSN"/>
</dbReference>
<accession>A0A3S1HDJ4</accession>
<comment type="caution">
    <text evidence="11">The sequence shown here is derived from an EMBL/GenBank/DDBJ whole genome shotgun (WGS) entry which is preliminary data.</text>
</comment>